<feature type="region of interest" description="Disordered" evidence="2">
    <location>
        <begin position="151"/>
        <end position="239"/>
    </location>
</feature>
<feature type="compositionally biased region" description="Polar residues" evidence="2">
    <location>
        <begin position="197"/>
        <end position="209"/>
    </location>
</feature>
<sequence>MHHFVFNGYTLVTAMESPDRPESCRFILRDITGRYCWEQTLVFDPQLATFKRIANHDENVTNSNQQDLAGITSITSPMVHALEHLSDRDSQEHVIQEQNALDTDDEDDMPKLIEETCVTNYVINESISEQLSNLEHYNELQYMHRRESVTIASQKKKPNHKSSIAHQPNQLDSQDQSDDDEPTSQSDSITNDSSSSLAIPSHSNPTNHQSDQDALLSNGNDPLVNATDEEQINEEDKVDYPLYDPEIDTDKTDMLEVLQHYVVNVFPECQEYSQPSVILIPDQKIDIVSIQEELIEQADDEDRLLEERTDFLEFVAITPPERKPDPTDPMATVVYKAFRALMSNMGYLSPVNRSSFVRLDPNHRFYRALRQLDKLTERETIKIGVVYVANGQESERKLMRNETASDAYHEFVQALGWDVDLSTHEGFMGGLDPSLTTGRTAPYYANATTEVIFHVVTKMPNKENDNQQIHKKRHVGNDNVHIVWSEHDRDYRPWTITSQFNFVHIVIYPLQYPLFRIQIHTKKNKDTNTQTMSPFGPLQDGMIVDKESLAPLVRMTAINANKAVRYQQPGYKKPYPTRRELINEIVERFKPVKMTNEEYMKGLFFDQCYAPMVQVDKAIKKSSSSASIVAGGGGVNADSVENTPRELDGRVDVDVSASMVEQEEEDATANTPSTPSSPVQVVVSIPASEAPAPAAVIVAADEVVENDDGDDEYDSEEEVAVIE</sequence>
<dbReference type="AlphaFoldDB" id="A0AAW2ZLK4"/>
<dbReference type="PROSITE" id="PS50085">
    <property type="entry name" value="RAPGAP"/>
    <property type="match status" value="1"/>
</dbReference>
<dbReference type="EMBL" id="JAOPGA020001587">
    <property type="protein sequence ID" value="KAL0489675.1"/>
    <property type="molecule type" value="Genomic_DNA"/>
</dbReference>
<comment type="caution">
    <text evidence="4">The sequence shown here is derived from an EMBL/GenBank/DDBJ whole genome shotgun (WGS) entry which is preliminary data.</text>
</comment>
<dbReference type="PANTHER" id="PTHR10063:SF11">
    <property type="entry name" value="RHO GTPASE-ACTIVATING PROTEIN CG5521-RELATED"/>
    <property type="match status" value="1"/>
</dbReference>
<dbReference type="Pfam" id="PF02145">
    <property type="entry name" value="Rap_GAP"/>
    <property type="match status" value="1"/>
</dbReference>
<dbReference type="Gene3D" id="3.40.50.11210">
    <property type="entry name" value="Rap/Ran-GAP"/>
    <property type="match status" value="1"/>
</dbReference>
<reference evidence="4 5" key="1">
    <citation type="submission" date="2024-03" db="EMBL/GenBank/DDBJ databases">
        <title>The Acrasis kona genome and developmental transcriptomes reveal deep origins of eukaryotic multicellular pathways.</title>
        <authorList>
            <person name="Sheikh S."/>
            <person name="Fu C.-J."/>
            <person name="Brown M.W."/>
            <person name="Baldauf S.L."/>
        </authorList>
    </citation>
    <scope>NUCLEOTIDE SEQUENCE [LARGE SCALE GENOMIC DNA]</scope>
    <source>
        <strain evidence="4 5">ATCC MYA-3509</strain>
    </source>
</reference>
<keyword evidence="5" id="KW-1185">Reference proteome</keyword>
<organism evidence="4 5">
    <name type="scientific">Acrasis kona</name>
    <dbReference type="NCBI Taxonomy" id="1008807"/>
    <lineage>
        <taxon>Eukaryota</taxon>
        <taxon>Discoba</taxon>
        <taxon>Heterolobosea</taxon>
        <taxon>Tetramitia</taxon>
        <taxon>Eutetramitia</taxon>
        <taxon>Acrasidae</taxon>
        <taxon>Acrasis</taxon>
    </lineage>
</organism>
<evidence type="ECO:0000313" key="5">
    <source>
        <dbReference type="Proteomes" id="UP001431209"/>
    </source>
</evidence>
<gene>
    <name evidence="4" type="ORF">AKO1_009120</name>
</gene>
<dbReference type="FunFam" id="3.40.50.11210:FF:000001">
    <property type="entry name" value="Ral GTPase-activating protein subunit alpha-1 isoform 1"/>
    <property type="match status" value="1"/>
</dbReference>
<feature type="domain" description="Rap-GAP" evidence="3">
    <location>
        <begin position="369"/>
        <end position="585"/>
    </location>
</feature>
<evidence type="ECO:0000313" key="4">
    <source>
        <dbReference type="EMBL" id="KAL0489675.1"/>
    </source>
</evidence>
<dbReference type="InterPro" id="IPR035974">
    <property type="entry name" value="Rap/Ran-GAP_sf"/>
</dbReference>
<dbReference type="PANTHER" id="PTHR10063">
    <property type="entry name" value="TUBERIN"/>
    <property type="match status" value="1"/>
</dbReference>
<evidence type="ECO:0000256" key="2">
    <source>
        <dbReference type="SAM" id="MobiDB-lite"/>
    </source>
</evidence>
<dbReference type="GO" id="GO:0005096">
    <property type="term" value="F:GTPase activator activity"/>
    <property type="evidence" value="ECO:0007669"/>
    <property type="project" value="UniProtKB-KW"/>
</dbReference>
<accession>A0AAW2ZLK4</accession>
<dbReference type="Proteomes" id="UP001431209">
    <property type="component" value="Unassembled WGS sequence"/>
</dbReference>
<name>A0AAW2ZLK4_9EUKA</name>
<dbReference type="InterPro" id="IPR027107">
    <property type="entry name" value="Tuberin/Ral-act_asu"/>
</dbReference>
<dbReference type="GO" id="GO:0051056">
    <property type="term" value="P:regulation of small GTPase mediated signal transduction"/>
    <property type="evidence" value="ECO:0007669"/>
    <property type="project" value="InterPro"/>
</dbReference>
<feature type="compositionally biased region" description="Low complexity" evidence="2">
    <location>
        <begin position="183"/>
        <end position="196"/>
    </location>
</feature>
<feature type="compositionally biased region" description="Basic and acidic residues" evidence="2">
    <location>
        <begin position="643"/>
        <end position="653"/>
    </location>
</feature>
<keyword evidence="1" id="KW-0343">GTPase activation</keyword>
<evidence type="ECO:0000256" key="1">
    <source>
        <dbReference type="ARBA" id="ARBA00022468"/>
    </source>
</evidence>
<evidence type="ECO:0000259" key="3">
    <source>
        <dbReference type="PROSITE" id="PS50085"/>
    </source>
</evidence>
<dbReference type="InterPro" id="IPR000331">
    <property type="entry name" value="Rap/Ran_GAP_dom"/>
</dbReference>
<dbReference type="GO" id="GO:0005737">
    <property type="term" value="C:cytoplasm"/>
    <property type="evidence" value="ECO:0007669"/>
    <property type="project" value="TreeGrafter"/>
</dbReference>
<feature type="region of interest" description="Disordered" evidence="2">
    <location>
        <begin position="630"/>
        <end position="679"/>
    </location>
</feature>
<dbReference type="GO" id="GO:0005634">
    <property type="term" value="C:nucleus"/>
    <property type="evidence" value="ECO:0007669"/>
    <property type="project" value="InterPro"/>
</dbReference>
<protein>
    <recommendedName>
        <fullName evidence="3">Rap-GAP domain-containing protein</fullName>
    </recommendedName>
</protein>
<dbReference type="SUPFAM" id="SSF111347">
    <property type="entry name" value="Rap/Ran-GAP"/>
    <property type="match status" value="1"/>
</dbReference>
<proteinExistence type="predicted"/>